<sequence>MADKPPPRKQPKRIRSEEQKLKKKGYDLARAKSRVNIGVGFQRWRNLRELKCMKTDEDLALFLLDCFDQNSLSPGIALRVQSIVAAVPGPTPVKSEELNHSSADEVVVKLECLLQLFKECLACCSECSISTERDGWFFYVTQKCQQCHYSRNWASHPTDQIISDPAENHEVSSSDSESVYTSDSDISTDQKVCLDQGATFNIFDIISKAANGRRMLSSLEENGFISHTERRSMVRILVSHLMERFGENPTSGTKALLASSIVEQFPCLRDCQGSGYDAWFTPGKNHKPATGFLEERLRNVRKQLHRGQRQNSAAATPQQDTPDTLPESAWRTESDVYTPEPEVSTEQNISLEHIATFNIREILNKAPNGKHLVASLEENGFISHPERRSMVRILVSNLMECFGENPTSGTKALLASSIMEQFPCLRDSQGSGYDAWFTPGRNHKPATGFLEERLRNVRKRLHRGQRQNSAAATPQQDTPDTLPESTITTERAIQLTEWLKNNTWPPSQVNEVMLQTAVHRAQWIRADKARPIQDIIAEFPRLVDTPDMISQDFSVLYPESSGRLKENWCIVYAEKIIRMARTERTNSLLTNIDLLPTDKRGDIALQLLPVLLRPSPYKVGKRVFRHSSVECQNAFINTQPIGMTMADYLTASAAEYPYVLMLGEEYDCSQVFVVINGIPLEHQSLLSAVDACFKAFFILQLQYPKPCAQVWEFIQTVVFGIPGHESNTVKLMRSQLSA</sequence>
<dbReference type="PANTHER" id="PTHR31025:SF9">
    <property type="entry name" value="SI:DKEY-286J15.1"/>
    <property type="match status" value="1"/>
</dbReference>
<name>A0AAV6HJM6_9TELE</name>
<reference evidence="2 3" key="1">
    <citation type="submission" date="2020-10" db="EMBL/GenBank/DDBJ databases">
        <title>Chromosome-scale genome assembly of the Allis shad, Alosa alosa.</title>
        <authorList>
            <person name="Margot Z."/>
            <person name="Christophe K."/>
            <person name="Cabau C."/>
            <person name="Louis A."/>
            <person name="Berthelot C."/>
            <person name="Parey E."/>
            <person name="Roest Crollius H."/>
            <person name="Montfort J."/>
            <person name="Robinson-Rechavi M."/>
            <person name="Bucao C."/>
            <person name="Bouchez O."/>
            <person name="Gislard M."/>
            <person name="Lluch J."/>
            <person name="Milhes M."/>
            <person name="Lampietro C."/>
            <person name="Lopez Roques C."/>
            <person name="Donnadieu C."/>
            <person name="Braasch I."/>
            <person name="Desvignes T."/>
            <person name="Postlethwait J."/>
            <person name="Bobe J."/>
            <person name="Guiguen Y."/>
        </authorList>
    </citation>
    <scope>NUCLEOTIDE SEQUENCE [LARGE SCALE GENOMIC DNA]</scope>
    <source>
        <strain evidence="2">M-15738</strain>
        <tissue evidence="2">Blood</tissue>
    </source>
</reference>
<accession>A0AAV6HJM6</accession>
<feature type="region of interest" description="Disordered" evidence="1">
    <location>
        <begin position="461"/>
        <end position="486"/>
    </location>
</feature>
<comment type="caution">
    <text evidence="2">The sequence shown here is derived from an EMBL/GenBank/DDBJ whole genome shotgun (WGS) entry which is preliminary data.</text>
</comment>
<evidence type="ECO:0000256" key="1">
    <source>
        <dbReference type="SAM" id="MobiDB-lite"/>
    </source>
</evidence>
<dbReference type="Proteomes" id="UP000823561">
    <property type="component" value="Chromosome 1"/>
</dbReference>
<protein>
    <submittedName>
        <fullName evidence="2">Uncharacterized protein</fullName>
    </submittedName>
</protein>
<evidence type="ECO:0000313" key="3">
    <source>
        <dbReference type="Proteomes" id="UP000823561"/>
    </source>
</evidence>
<keyword evidence="3" id="KW-1185">Reference proteome</keyword>
<feature type="compositionally biased region" description="Polar residues" evidence="1">
    <location>
        <begin position="309"/>
        <end position="322"/>
    </location>
</feature>
<organism evidence="2 3">
    <name type="scientific">Alosa alosa</name>
    <name type="common">allis shad</name>
    <dbReference type="NCBI Taxonomy" id="278164"/>
    <lineage>
        <taxon>Eukaryota</taxon>
        <taxon>Metazoa</taxon>
        <taxon>Chordata</taxon>
        <taxon>Craniata</taxon>
        <taxon>Vertebrata</taxon>
        <taxon>Euteleostomi</taxon>
        <taxon>Actinopterygii</taxon>
        <taxon>Neopterygii</taxon>
        <taxon>Teleostei</taxon>
        <taxon>Clupei</taxon>
        <taxon>Clupeiformes</taxon>
        <taxon>Clupeoidei</taxon>
        <taxon>Clupeidae</taxon>
        <taxon>Alosa</taxon>
    </lineage>
</organism>
<feature type="region of interest" description="Disordered" evidence="1">
    <location>
        <begin position="304"/>
        <end position="344"/>
    </location>
</feature>
<feature type="compositionally biased region" description="Polar residues" evidence="1">
    <location>
        <begin position="466"/>
        <end position="486"/>
    </location>
</feature>
<dbReference type="AlphaFoldDB" id="A0AAV6HJM6"/>
<dbReference type="PANTHER" id="PTHR31025">
    <property type="entry name" value="SI:CH211-196P9.1-RELATED"/>
    <property type="match status" value="1"/>
</dbReference>
<evidence type="ECO:0000313" key="2">
    <source>
        <dbReference type="EMBL" id="KAG5285667.1"/>
    </source>
</evidence>
<dbReference type="EMBL" id="JADWDJ010000001">
    <property type="protein sequence ID" value="KAG5285667.1"/>
    <property type="molecule type" value="Genomic_DNA"/>
</dbReference>
<gene>
    <name evidence="2" type="ORF">AALO_G00006040</name>
</gene>
<proteinExistence type="predicted"/>
<feature type="region of interest" description="Disordered" evidence="1">
    <location>
        <begin position="1"/>
        <end position="20"/>
    </location>
</feature>